<dbReference type="EMBL" id="JABSTV010001245">
    <property type="protein sequence ID" value="KAH7982673.1"/>
    <property type="molecule type" value="Genomic_DNA"/>
</dbReference>
<name>A0A9D4QH21_RHISA</name>
<reference evidence="2" key="1">
    <citation type="journal article" date="2020" name="Cell">
        <title>Large-Scale Comparative Analyses of Tick Genomes Elucidate Their Genetic Diversity and Vector Capacities.</title>
        <authorList>
            <consortium name="Tick Genome and Microbiome Consortium (TIGMIC)"/>
            <person name="Jia N."/>
            <person name="Wang J."/>
            <person name="Shi W."/>
            <person name="Du L."/>
            <person name="Sun Y."/>
            <person name="Zhan W."/>
            <person name="Jiang J.F."/>
            <person name="Wang Q."/>
            <person name="Zhang B."/>
            <person name="Ji P."/>
            <person name="Bell-Sakyi L."/>
            <person name="Cui X.M."/>
            <person name="Yuan T.T."/>
            <person name="Jiang B.G."/>
            <person name="Yang W.F."/>
            <person name="Lam T.T."/>
            <person name="Chang Q.C."/>
            <person name="Ding S.J."/>
            <person name="Wang X.J."/>
            <person name="Zhu J.G."/>
            <person name="Ruan X.D."/>
            <person name="Zhao L."/>
            <person name="Wei J.T."/>
            <person name="Ye R.Z."/>
            <person name="Que T.C."/>
            <person name="Du C.H."/>
            <person name="Zhou Y.H."/>
            <person name="Cheng J.X."/>
            <person name="Dai P.F."/>
            <person name="Guo W.B."/>
            <person name="Han X.H."/>
            <person name="Huang E.J."/>
            <person name="Li L.F."/>
            <person name="Wei W."/>
            <person name="Gao Y.C."/>
            <person name="Liu J.Z."/>
            <person name="Shao H.Z."/>
            <person name="Wang X."/>
            <person name="Wang C.C."/>
            <person name="Yang T.C."/>
            <person name="Huo Q.B."/>
            <person name="Li W."/>
            <person name="Chen H.Y."/>
            <person name="Chen S.E."/>
            <person name="Zhou L.G."/>
            <person name="Ni X.B."/>
            <person name="Tian J.H."/>
            <person name="Sheng Y."/>
            <person name="Liu T."/>
            <person name="Pan Y.S."/>
            <person name="Xia L.Y."/>
            <person name="Li J."/>
            <person name="Zhao F."/>
            <person name="Cao W.C."/>
        </authorList>
    </citation>
    <scope>NUCLEOTIDE SEQUENCE</scope>
    <source>
        <strain evidence="2">Rsan-2018</strain>
    </source>
</reference>
<proteinExistence type="predicted"/>
<dbReference type="AlphaFoldDB" id="A0A9D4QH21"/>
<accession>A0A9D4QH21</accession>
<feature type="region of interest" description="Disordered" evidence="1">
    <location>
        <begin position="44"/>
        <end position="67"/>
    </location>
</feature>
<evidence type="ECO:0000313" key="3">
    <source>
        <dbReference type="Proteomes" id="UP000821837"/>
    </source>
</evidence>
<evidence type="ECO:0000256" key="1">
    <source>
        <dbReference type="SAM" id="MobiDB-lite"/>
    </source>
</evidence>
<sequence length="135" mass="14426">MLPQQREQPSLFLLNVYNPPRATENASLLALLGPLQREQRNAPFSFSATSTSSIRTDIAQRPMGPERGCGSLLKASTFPCSQTPRNQRASATVCAAIPPRTPASVDRPAASGPRSGHRLRHSTPALPTCGPLARA</sequence>
<evidence type="ECO:0000313" key="2">
    <source>
        <dbReference type="EMBL" id="KAH7982673.1"/>
    </source>
</evidence>
<comment type="caution">
    <text evidence="2">The sequence shown here is derived from an EMBL/GenBank/DDBJ whole genome shotgun (WGS) entry which is preliminary data.</text>
</comment>
<protein>
    <submittedName>
        <fullName evidence="2">Uncharacterized protein</fullName>
    </submittedName>
</protein>
<gene>
    <name evidence="2" type="ORF">HPB52_006489</name>
</gene>
<feature type="compositionally biased region" description="Low complexity" evidence="1">
    <location>
        <begin position="44"/>
        <end position="53"/>
    </location>
</feature>
<reference evidence="2" key="2">
    <citation type="submission" date="2021-09" db="EMBL/GenBank/DDBJ databases">
        <authorList>
            <person name="Jia N."/>
            <person name="Wang J."/>
            <person name="Shi W."/>
            <person name="Du L."/>
            <person name="Sun Y."/>
            <person name="Zhan W."/>
            <person name="Jiang J."/>
            <person name="Wang Q."/>
            <person name="Zhang B."/>
            <person name="Ji P."/>
            <person name="Sakyi L.B."/>
            <person name="Cui X."/>
            <person name="Yuan T."/>
            <person name="Jiang B."/>
            <person name="Yang W."/>
            <person name="Lam T.T.-Y."/>
            <person name="Chang Q."/>
            <person name="Ding S."/>
            <person name="Wang X."/>
            <person name="Zhu J."/>
            <person name="Ruan X."/>
            <person name="Zhao L."/>
            <person name="Wei J."/>
            <person name="Que T."/>
            <person name="Du C."/>
            <person name="Cheng J."/>
            <person name="Dai P."/>
            <person name="Han X."/>
            <person name="Huang E."/>
            <person name="Gao Y."/>
            <person name="Liu J."/>
            <person name="Shao H."/>
            <person name="Ye R."/>
            <person name="Li L."/>
            <person name="Wei W."/>
            <person name="Wang X."/>
            <person name="Wang C."/>
            <person name="Huo Q."/>
            <person name="Li W."/>
            <person name="Guo W."/>
            <person name="Chen H."/>
            <person name="Chen S."/>
            <person name="Zhou L."/>
            <person name="Zhou L."/>
            <person name="Ni X."/>
            <person name="Tian J."/>
            <person name="Zhou Y."/>
            <person name="Sheng Y."/>
            <person name="Liu T."/>
            <person name="Pan Y."/>
            <person name="Xia L."/>
            <person name="Li J."/>
            <person name="Zhao F."/>
            <person name="Cao W."/>
        </authorList>
    </citation>
    <scope>NUCLEOTIDE SEQUENCE</scope>
    <source>
        <strain evidence="2">Rsan-2018</strain>
        <tissue evidence="2">Larvae</tissue>
    </source>
</reference>
<dbReference type="Proteomes" id="UP000821837">
    <property type="component" value="Chromosome 1"/>
</dbReference>
<organism evidence="2 3">
    <name type="scientific">Rhipicephalus sanguineus</name>
    <name type="common">Brown dog tick</name>
    <name type="synonym">Ixodes sanguineus</name>
    <dbReference type="NCBI Taxonomy" id="34632"/>
    <lineage>
        <taxon>Eukaryota</taxon>
        <taxon>Metazoa</taxon>
        <taxon>Ecdysozoa</taxon>
        <taxon>Arthropoda</taxon>
        <taxon>Chelicerata</taxon>
        <taxon>Arachnida</taxon>
        <taxon>Acari</taxon>
        <taxon>Parasitiformes</taxon>
        <taxon>Ixodida</taxon>
        <taxon>Ixodoidea</taxon>
        <taxon>Ixodidae</taxon>
        <taxon>Rhipicephalinae</taxon>
        <taxon>Rhipicephalus</taxon>
        <taxon>Rhipicephalus</taxon>
    </lineage>
</organism>
<keyword evidence="3" id="KW-1185">Reference proteome</keyword>
<feature type="region of interest" description="Disordered" evidence="1">
    <location>
        <begin position="98"/>
        <end position="135"/>
    </location>
</feature>